<accession>A0A0E9SD23</accession>
<name>A0A0E9SD23_ANGAN</name>
<dbReference type="AlphaFoldDB" id="A0A0E9SD23"/>
<sequence>MTPLSREIHPEQFLSSLSLASRLQDFI</sequence>
<proteinExistence type="predicted"/>
<organism evidence="1">
    <name type="scientific">Anguilla anguilla</name>
    <name type="common">European freshwater eel</name>
    <name type="synonym">Muraena anguilla</name>
    <dbReference type="NCBI Taxonomy" id="7936"/>
    <lineage>
        <taxon>Eukaryota</taxon>
        <taxon>Metazoa</taxon>
        <taxon>Chordata</taxon>
        <taxon>Craniata</taxon>
        <taxon>Vertebrata</taxon>
        <taxon>Euteleostomi</taxon>
        <taxon>Actinopterygii</taxon>
        <taxon>Neopterygii</taxon>
        <taxon>Teleostei</taxon>
        <taxon>Anguilliformes</taxon>
        <taxon>Anguillidae</taxon>
        <taxon>Anguilla</taxon>
    </lineage>
</organism>
<reference evidence="1" key="2">
    <citation type="journal article" date="2015" name="Fish Shellfish Immunol.">
        <title>Early steps in the European eel (Anguilla anguilla)-Vibrio vulnificus interaction in the gills: Role of the RtxA13 toxin.</title>
        <authorList>
            <person name="Callol A."/>
            <person name="Pajuelo D."/>
            <person name="Ebbesson L."/>
            <person name="Teles M."/>
            <person name="MacKenzie S."/>
            <person name="Amaro C."/>
        </authorList>
    </citation>
    <scope>NUCLEOTIDE SEQUENCE</scope>
</reference>
<reference evidence="1" key="1">
    <citation type="submission" date="2014-11" db="EMBL/GenBank/DDBJ databases">
        <authorList>
            <person name="Amaro Gonzalez C."/>
        </authorList>
    </citation>
    <scope>NUCLEOTIDE SEQUENCE</scope>
</reference>
<dbReference type="EMBL" id="GBXM01069386">
    <property type="protein sequence ID" value="JAH39191.1"/>
    <property type="molecule type" value="Transcribed_RNA"/>
</dbReference>
<evidence type="ECO:0000313" key="1">
    <source>
        <dbReference type="EMBL" id="JAH39191.1"/>
    </source>
</evidence>
<protein>
    <submittedName>
        <fullName evidence="1">Uncharacterized protein</fullName>
    </submittedName>
</protein>